<dbReference type="InterPro" id="IPR045177">
    <property type="entry name" value="FDM1-5/IDN2"/>
</dbReference>
<name>A0A2Z6MUY9_TRISU</name>
<organism evidence="2 3">
    <name type="scientific">Trifolium subterraneum</name>
    <name type="common">Subterranean clover</name>
    <dbReference type="NCBI Taxonomy" id="3900"/>
    <lineage>
        <taxon>Eukaryota</taxon>
        <taxon>Viridiplantae</taxon>
        <taxon>Streptophyta</taxon>
        <taxon>Embryophyta</taxon>
        <taxon>Tracheophyta</taxon>
        <taxon>Spermatophyta</taxon>
        <taxon>Magnoliopsida</taxon>
        <taxon>eudicotyledons</taxon>
        <taxon>Gunneridae</taxon>
        <taxon>Pentapetalae</taxon>
        <taxon>rosids</taxon>
        <taxon>fabids</taxon>
        <taxon>Fabales</taxon>
        <taxon>Fabaceae</taxon>
        <taxon>Papilionoideae</taxon>
        <taxon>50 kb inversion clade</taxon>
        <taxon>NPAAA clade</taxon>
        <taxon>Hologalegina</taxon>
        <taxon>IRL clade</taxon>
        <taxon>Trifolieae</taxon>
        <taxon>Trifolium</taxon>
    </lineage>
</organism>
<dbReference type="GO" id="GO:0080188">
    <property type="term" value="P:gene silencing by siRNA-directed DNA methylation"/>
    <property type="evidence" value="ECO:0007669"/>
    <property type="project" value="InterPro"/>
</dbReference>
<accession>A0A2Z6MUY9</accession>
<dbReference type="PANTHER" id="PTHR21596:SF3">
    <property type="entry name" value="FACTOR OF DNA METHYLATION 1-RELATED"/>
    <property type="match status" value="1"/>
</dbReference>
<keyword evidence="3" id="KW-1185">Reference proteome</keyword>
<dbReference type="Proteomes" id="UP000242715">
    <property type="component" value="Unassembled WGS sequence"/>
</dbReference>
<dbReference type="OrthoDB" id="1892195at2759"/>
<sequence>MSNESLQLPSKEQKIADVNVFKLVEQQKVFPVLTLLREKEEALNKILQLEKQLEAKQKLEMEMEELRGQLEVGDEDNAAVKKKMEELIARYRKLIKN</sequence>
<reference evidence="3" key="1">
    <citation type="journal article" date="2017" name="Front. Plant Sci.">
        <title>Climate Clever Clovers: New Paradigm to Reduce the Environmental Footprint of Ruminants by Breeding Low Methanogenic Forages Utilizing Haplotype Variation.</title>
        <authorList>
            <person name="Kaur P."/>
            <person name="Appels R."/>
            <person name="Bayer P.E."/>
            <person name="Keeble-Gagnere G."/>
            <person name="Wang J."/>
            <person name="Hirakawa H."/>
            <person name="Shirasawa K."/>
            <person name="Vercoe P."/>
            <person name="Stefanova K."/>
            <person name="Durmic Z."/>
            <person name="Nichols P."/>
            <person name="Revell C."/>
            <person name="Isobe S.N."/>
            <person name="Edwards D."/>
            <person name="Erskine W."/>
        </authorList>
    </citation>
    <scope>NUCLEOTIDE SEQUENCE [LARGE SCALE GENOMIC DNA]</scope>
    <source>
        <strain evidence="3">cv. Daliak</strain>
    </source>
</reference>
<feature type="coiled-coil region" evidence="1">
    <location>
        <begin position="32"/>
        <end position="97"/>
    </location>
</feature>
<protein>
    <submittedName>
        <fullName evidence="2">Uncharacterized protein</fullName>
    </submittedName>
</protein>
<evidence type="ECO:0000313" key="2">
    <source>
        <dbReference type="EMBL" id="GAU33623.1"/>
    </source>
</evidence>
<proteinExistence type="predicted"/>
<gene>
    <name evidence="2" type="ORF">TSUD_360040</name>
</gene>
<evidence type="ECO:0000313" key="3">
    <source>
        <dbReference type="Proteomes" id="UP000242715"/>
    </source>
</evidence>
<keyword evidence="1" id="KW-0175">Coiled coil</keyword>
<dbReference type="PANTHER" id="PTHR21596">
    <property type="entry name" value="RIBONUCLEASE P SUBUNIT P38"/>
    <property type="match status" value="1"/>
</dbReference>
<dbReference type="EMBL" id="DF973532">
    <property type="protein sequence ID" value="GAU33623.1"/>
    <property type="molecule type" value="Genomic_DNA"/>
</dbReference>
<dbReference type="AlphaFoldDB" id="A0A2Z6MUY9"/>
<evidence type="ECO:0000256" key="1">
    <source>
        <dbReference type="SAM" id="Coils"/>
    </source>
</evidence>